<evidence type="ECO:0000313" key="8">
    <source>
        <dbReference type="EMBL" id="ERG93289.1"/>
    </source>
</evidence>
<evidence type="ECO:0000256" key="6">
    <source>
        <dbReference type="SAM" id="MobiDB-lite"/>
    </source>
</evidence>
<dbReference type="EMBL" id="KE356560">
    <property type="protein sequence ID" value="ERG93289.1"/>
    <property type="molecule type" value="Genomic_DNA"/>
</dbReference>
<dbReference type="HOGENOM" id="CLU_116765_2_0_2"/>
<keyword evidence="4" id="KW-0862">Zinc</keyword>
<name>U1MSU5_9EURY</name>
<dbReference type="GO" id="GO:0008235">
    <property type="term" value="F:metalloexopeptidase activity"/>
    <property type="evidence" value="ECO:0007669"/>
    <property type="project" value="TreeGrafter"/>
</dbReference>
<keyword evidence="1 8" id="KW-0645">Protease</keyword>
<protein>
    <submittedName>
        <fullName evidence="8">Putative metal-dependent protease of the PAD1/JAB1 superfamily</fullName>
    </submittedName>
</protein>
<feature type="domain" description="MPN" evidence="7">
    <location>
        <begin position="1"/>
        <end position="142"/>
    </location>
</feature>
<dbReference type="InterPro" id="IPR051929">
    <property type="entry name" value="VirAsm_ModProt"/>
</dbReference>
<gene>
    <name evidence="8" type="ORF">J07HQW1_03350</name>
</gene>
<dbReference type="PANTHER" id="PTHR34858">
    <property type="entry name" value="CYSO-CYSTEINE PEPTIDASE"/>
    <property type="match status" value="1"/>
</dbReference>
<dbReference type="MEROPS" id="M67.012"/>
<dbReference type="GO" id="GO:0006508">
    <property type="term" value="P:proteolysis"/>
    <property type="evidence" value="ECO:0007669"/>
    <property type="project" value="UniProtKB-KW"/>
</dbReference>
<dbReference type="GO" id="GO:0008270">
    <property type="term" value="F:zinc ion binding"/>
    <property type="evidence" value="ECO:0007669"/>
    <property type="project" value="TreeGrafter"/>
</dbReference>
<evidence type="ECO:0000256" key="4">
    <source>
        <dbReference type="ARBA" id="ARBA00022833"/>
    </source>
</evidence>
<dbReference type="STRING" id="1238424.J07HQW1_03350"/>
<evidence type="ECO:0000256" key="1">
    <source>
        <dbReference type="ARBA" id="ARBA00022670"/>
    </source>
</evidence>
<evidence type="ECO:0000259" key="7">
    <source>
        <dbReference type="PROSITE" id="PS50249"/>
    </source>
</evidence>
<keyword evidence="3" id="KW-0378">Hydrolase</keyword>
<dbReference type="AlphaFoldDB" id="U1MSU5"/>
<evidence type="ECO:0000256" key="2">
    <source>
        <dbReference type="ARBA" id="ARBA00022723"/>
    </source>
</evidence>
<dbReference type="SMART" id="SM00232">
    <property type="entry name" value="JAB_MPN"/>
    <property type="match status" value="1"/>
</dbReference>
<proteinExistence type="predicted"/>
<dbReference type="InterPro" id="IPR000555">
    <property type="entry name" value="JAMM/MPN+_dom"/>
</dbReference>
<dbReference type="Pfam" id="PF14464">
    <property type="entry name" value="Prok-JAB"/>
    <property type="match status" value="1"/>
</dbReference>
<dbReference type="CDD" id="cd08070">
    <property type="entry name" value="MPN_like"/>
    <property type="match status" value="1"/>
</dbReference>
<evidence type="ECO:0000313" key="9">
    <source>
        <dbReference type="Proteomes" id="UP000030649"/>
    </source>
</evidence>
<reference evidence="8 9" key="1">
    <citation type="journal article" date="2013" name="PLoS ONE">
        <title>Assembly-driven community genomics of a hypersaline microbial ecosystem.</title>
        <authorList>
            <person name="Podell S."/>
            <person name="Ugalde J.A."/>
            <person name="Narasingarao P."/>
            <person name="Banfield J.F."/>
            <person name="Heidelberg K.B."/>
            <person name="Allen E.E."/>
        </authorList>
    </citation>
    <scope>NUCLEOTIDE SEQUENCE [LARGE SCALE GENOMIC DNA]</scope>
    <source>
        <strain evidence="9">J07HQW1</strain>
    </source>
</reference>
<organism evidence="8 9">
    <name type="scientific">Haloquadratum walsbyi J07HQW1</name>
    <dbReference type="NCBI Taxonomy" id="1238424"/>
    <lineage>
        <taxon>Archaea</taxon>
        <taxon>Methanobacteriati</taxon>
        <taxon>Methanobacteriota</taxon>
        <taxon>Stenosarchaea group</taxon>
        <taxon>Halobacteria</taxon>
        <taxon>Halobacteriales</taxon>
        <taxon>Haloferacaceae</taxon>
        <taxon>Haloquadratum</taxon>
    </lineage>
</organism>
<dbReference type="InterPro" id="IPR028090">
    <property type="entry name" value="JAB_dom_prok"/>
</dbReference>
<evidence type="ECO:0000256" key="3">
    <source>
        <dbReference type="ARBA" id="ARBA00022801"/>
    </source>
</evidence>
<dbReference type="Gene3D" id="3.40.140.10">
    <property type="entry name" value="Cytidine Deaminase, domain 2"/>
    <property type="match status" value="1"/>
</dbReference>
<evidence type="ECO:0000256" key="5">
    <source>
        <dbReference type="ARBA" id="ARBA00023049"/>
    </source>
</evidence>
<sequence length="200" mass="22504">MIEIPPACYNTILAQSYSHKYEICGVLAGIHHDSEKIVTTVYPTTNAAETPRTRYEIDPEELIGILERIHHTAYEVVGFYHSHPNGPLTPSEADSAQATWSGHSYVICSYDGAQSEYNRSMSEYPSDTAPIESVSVDSCPVGAYWGNNNTNRDETETETDPQSTWNHQYLPISTDTDPTHHLGSWRWDGNQFHEETIVIK</sequence>
<keyword evidence="2" id="KW-0479">Metal-binding</keyword>
<dbReference type="PROSITE" id="PS50249">
    <property type="entry name" value="MPN"/>
    <property type="match status" value="1"/>
</dbReference>
<dbReference type="PANTHER" id="PTHR34858:SF1">
    <property type="entry name" value="CYSO-CYSTEINE PEPTIDASE"/>
    <property type="match status" value="1"/>
</dbReference>
<dbReference type="InterPro" id="IPR037518">
    <property type="entry name" value="MPN"/>
</dbReference>
<dbReference type="Proteomes" id="UP000030649">
    <property type="component" value="Unassembled WGS sequence"/>
</dbReference>
<accession>U1MSU5</accession>
<feature type="region of interest" description="Disordered" evidence="6">
    <location>
        <begin position="146"/>
        <end position="166"/>
    </location>
</feature>
<keyword evidence="5" id="KW-0482">Metalloprotease</keyword>
<dbReference type="SUPFAM" id="SSF102712">
    <property type="entry name" value="JAB1/MPN domain"/>
    <property type="match status" value="1"/>
</dbReference>